<gene>
    <name evidence="4" type="ORF">NDU88_005053</name>
</gene>
<comment type="caution">
    <text evidence="4">The sequence shown here is derived from an EMBL/GenBank/DDBJ whole genome shotgun (WGS) entry which is preliminary data.</text>
</comment>
<dbReference type="FunFam" id="3.40.50.720:FF:000074">
    <property type="entry name" value="Retinol dehydrogenase type 1"/>
    <property type="match status" value="1"/>
</dbReference>
<comment type="similarity">
    <text evidence="1 3">Belongs to the short-chain dehydrogenases/reductases (SDR) family.</text>
</comment>
<dbReference type="PANTHER" id="PTHR43313:SF15">
    <property type="entry name" value="DEHYDROGENASE_REDUCTASE SDR FAMILY MEMBER 9"/>
    <property type="match status" value="1"/>
</dbReference>
<evidence type="ECO:0000256" key="3">
    <source>
        <dbReference type="RuleBase" id="RU000363"/>
    </source>
</evidence>
<reference evidence="4" key="1">
    <citation type="journal article" date="2022" name="bioRxiv">
        <title>Sequencing and chromosome-scale assembly of the giantPleurodeles waltlgenome.</title>
        <authorList>
            <person name="Brown T."/>
            <person name="Elewa A."/>
            <person name="Iarovenko S."/>
            <person name="Subramanian E."/>
            <person name="Araus A.J."/>
            <person name="Petzold A."/>
            <person name="Susuki M."/>
            <person name="Suzuki K.-i.T."/>
            <person name="Hayashi T."/>
            <person name="Toyoda A."/>
            <person name="Oliveira C."/>
            <person name="Osipova E."/>
            <person name="Leigh N.D."/>
            <person name="Simon A."/>
            <person name="Yun M.H."/>
        </authorList>
    </citation>
    <scope>NUCLEOTIDE SEQUENCE</scope>
    <source>
        <strain evidence="4">20211129_DDA</strain>
        <tissue evidence="4">Liver</tissue>
    </source>
</reference>
<dbReference type="Pfam" id="PF00106">
    <property type="entry name" value="adh_short"/>
    <property type="match status" value="1"/>
</dbReference>
<evidence type="ECO:0000256" key="2">
    <source>
        <dbReference type="ARBA" id="ARBA00023002"/>
    </source>
</evidence>
<evidence type="ECO:0000256" key="1">
    <source>
        <dbReference type="ARBA" id="ARBA00006484"/>
    </source>
</evidence>
<accession>A0AAV7UIR5</accession>
<name>A0AAV7UIR5_PLEWA</name>
<protein>
    <submittedName>
        <fullName evidence="4">Uncharacterized protein</fullName>
    </submittedName>
</protein>
<organism evidence="4 5">
    <name type="scientific">Pleurodeles waltl</name>
    <name type="common">Iberian ribbed newt</name>
    <dbReference type="NCBI Taxonomy" id="8319"/>
    <lineage>
        <taxon>Eukaryota</taxon>
        <taxon>Metazoa</taxon>
        <taxon>Chordata</taxon>
        <taxon>Craniata</taxon>
        <taxon>Vertebrata</taxon>
        <taxon>Euteleostomi</taxon>
        <taxon>Amphibia</taxon>
        <taxon>Batrachia</taxon>
        <taxon>Caudata</taxon>
        <taxon>Salamandroidea</taxon>
        <taxon>Salamandridae</taxon>
        <taxon>Pleurodelinae</taxon>
        <taxon>Pleurodeles</taxon>
    </lineage>
</organism>
<keyword evidence="2" id="KW-0560">Oxidoreductase</keyword>
<dbReference type="GO" id="GO:0008202">
    <property type="term" value="P:steroid metabolic process"/>
    <property type="evidence" value="ECO:0007669"/>
    <property type="project" value="TreeGrafter"/>
</dbReference>
<dbReference type="Gene3D" id="3.40.50.720">
    <property type="entry name" value="NAD(P)-binding Rossmann-like Domain"/>
    <property type="match status" value="1"/>
</dbReference>
<dbReference type="PANTHER" id="PTHR43313">
    <property type="entry name" value="SHORT-CHAIN DEHYDROGENASE/REDUCTASE FAMILY 9C"/>
    <property type="match status" value="1"/>
</dbReference>
<dbReference type="PRINTS" id="PR00080">
    <property type="entry name" value="SDRFAMILY"/>
</dbReference>
<sequence>MQDEVSQSDTVAFKLSTYLPCCQNGSRATVYLLPRSVYKGRTCRRRLISLLVEKSSALQSSSKYVFITGCDTGFGNSAAKTFDRCGFRVLAGCLTEVGATQLSEATSNRLKTTLLDVTDSDSVDKVVDWIKNEVGDKGLWGLINNAGVPGVIAPTDWLKIEHFRKPIAVNLLGLIHVTLALLPQVKRAKGRIVNVGSIGGRVAVSGGGYFASKYGVQGFTDSLRRDMKAFGVNVSVIEPGLFKTGLADPERAFREKMELFRQLPAAVKHQYGDDFLRKDAEKKRPLNERILNKDLSLVVWCMEHALTSKHPRSRYSAGWDAKHLWIPLSYMPTFVQDYVLLKNKVNLANPHAT</sequence>
<dbReference type="Proteomes" id="UP001066276">
    <property type="component" value="Chromosome 3_1"/>
</dbReference>
<dbReference type="GO" id="GO:0016491">
    <property type="term" value="F:oxidoreductase activity"/>
    <property type="evidence" value="ECO:0007669"/>
    <property type="project" value="UniProtKB-KW"/>
</dbReference>
<evidence type="ECO:0000313" key="5">
    <source>
        <dbReference type="Proteomes" id="UP001066276"/>
    </source>
</evidence>
<dbReference type="SUPFAM" id="SSF51735">
    <property type="entry name" value="NAD(P)-binding Rossmann-fold domains"/>
    <property type="match status" value="1"/>
</dbReference>
<keyword evidence="5" id="KW-1185">Reference proteome</keyword>
<dbReference type="InterPro" id="IPR036291">
    <property type="entry name" value="NAD(P)-bd_dom_sf"/>
</dbReference>
<dbReference type="AlphaFoldDB" id="A0AAV7UIR5"/>
<dbReference type="EMBL" id="JANPWB010000005">
    <property type="protein sequence ID" value="KAJ1188291.1"/>
    <property type="molecule type" value="Genomic_DNA"/>
</dbReference>
<evidence type="ECO:0000313" key="4">
    <source>
        <dbReference type="EMBL" id="KAJ1188291.1"/>
    </source>
</evidence>
<proteinExistence type="inferred from homology"/>
<dbReference type="PRINTS" id="PR00081">
    <property type="entry name" value="GDHRDH"/>
</dbReference>
<dbReference type="InterPro" id="IPR002347">
    <property type="entry name" value="SDR_fam"/>
</dbReference>